<dbReference type="InterPro" id="IPR025316">
    <property type="entry name" value="DUF4221"/>
</dbReference>
<dbReference type="PROSITE" id="PS51257">
    <property type="entry name" value="PROKAR_LIPOPROTEIN"/>
    <property type="match status" value="1"/>
</dbReference>
<dbReference type="EMBL" id="VORV01000039">
    <property type="protein sequence ID" value="TXD75279.1"/>
    <property type="molecule type" value="Genomic_DNA"/>
</dbReference>
<dbReference type="Proteomes" id="UP000321927">
    <property type="component" value="Unassembled WGS sequence"/>
</dbReference>
<evidence type="ECO:0000313" key="1">
    <source>
        <dbReference type="EMBL" id="PZX60141.1"/>
    </source>
</evidence>
<dbReference type="EMBL" id="QKZU01000002">
    <property type="protein sequence ID" value="PZX60141.1"/>
    <property type="molecule type" value="Genomic_DNA"/>
</dbReference>
<evidence type="ECO:0000313" key="3">
    <source>
        <dbReference type="Proteomes" id="UP000249115"/>
    </source>
</evidence>
<evidence type="ECO:0000313" key="4">
    <source>
        <dbReference type="Proteomes" id="UP000321927"/>
    </source>
</evidence>
<sequence>MTKLYNLLFIVTIISCDPKNVTNEINAYTFETLKIPIEENFVPSITRNQYIDSDSGEYLALYSKTSQSLEFFNLDTKQATKSIKINREGPNGVGSFNGFTIASLDCLLLASIPPKIQVLDFNGNKKRSIPVTDPKNKVNWLGSTNLVPFLFKGDTLFGSQPFFSDIFKTSKGDAKQSTPFFQLNLSLGQPEVEWLEISRPEDEWDKGKKDPNLSWADRYDSIIVSPLSDHRLWIISKNKGKLLGYKEARSSHLNQFNILKDYPVGDQGMIKALEAGRYEILLNDHFRDVFYRFFFAGIELESYILTPRELFTNKPRVGVLILNKDLDVIGEHVFEDHSIENWNSFVGRKGLYVSTNNPNRDDFDENFLRYDIIRFEGLEYED</sequence>
<dbReference type="Proteomes" id="UP000249115">
    <property type="component" value="Unassembled WGS sequence"/>
</dbReference>
<evidence type="ECO:0000313" key="2">
    <source>
        <dbReference type="EMBL" id="TXD75279.1"/>
    </source>
</evidence>
<reference evidence="1 3" key="1">
    <citation type="submission" date="2018-06" db="EMBL/GenBank/DDBJ databases">
        <title>Genomic Encyclopedia of Archaeal and Bacterial Type Strains, Phase II (KMG-II): from individual species to whole genera.</title>
        <authorList>
            <person name="Goeker M."/>
        </authorList>
    </citation>
    <scope>NUCLEOTIDE SEQUENCE [LARGE SCALE GENOMIC DNA]</scope>
    <source>
        <strain evidence="1 3">DSM 22686</strain>
    </source>
</reference>
<dbReference type="RefSeq" id="WP_086503194.1">
    <property type="nucleotide sequence ID" value="NZ_MSSV01000028.1"/>
</dbReference>
<dbReference type="OrthoDB" id="836114at2"/>
<gene>
    <name evidence="2" type="ORF">ESW18_20965</name>
    <name evidence="1" type="ORF">LV84_00410</name>
</gene>
<comment type="caution">
    <text evidence="1">The sequence shown here is derived from an EMBL/GenBank/DDBJ whole genome shotgun (WGS) entry which is preliminary data.</text>
</comment>
<accession>A0A2W7RIQ0</accession>
<dbReference type="Pfam" id="PF13970">
    <property type="entry name" value="DUF4221"/>
    <property type="match status" value="1"/>
</dbReference>
<proteinExistence type="predicted"/>
<protein>
    <submittedName>
        <fullName evidence="2">DUF4221 domain-containing protein</fullName>
    </submittedName>
    <submittedName>
        <fullName evidence="1">Uncharacterized protein DUF4221</fullName>
    </submittedName>
</protein>
<organism evidence="1 3">
    <name type="scientific">Algoriphagus ratkowskyi</name>
    <dbReference type="NCBI Taxonomy" id="57028"/>
    <lineage>
        <taxon>Bacteria</taxon>
        <taxon>Pseudomonadati</taxon>
        <taxon>Bacteroidota</taxon>
        <taxon>Cytophagia</taxon>
        <taxon>Cytophagales</taxon>
        <taxon>Cyclobacteriaceae</taxon>
        <taxon>Algoriphagus</taxon>
    </lineage>
</organism>
<reference evidence="2 4" key="2">
    <citation type="submission" date="2019-08" db="EMBL/GenBank/DDBJ databases">
        <title>Genome of Algoriphagus ratkowskyi IC026.</title>
        <authorList>
            <person name="Bowman J.P."/>
        </authorList>
    </citation>
    <scope>NUCLEOTIDE SEQUENCE [LARGE SCALE GENOMIC DNA]</scope>
    <source>
        <strain evidence="2 4">IC026</strain>
    </source>
</reference>
<keyword evidence="4" id="KW-1185">Reference proteome</keyword>
<dbReference type="AlphaFoldDB" id="A0A2W7RIQ0"/>
<name>A0A2W7RIQ0_9BACT</name>